<keyword evidence="4" id="KW-1185">Reference proteome</keyword>
<evidence type="ECO:0000313" key="3">
    <source>
        <dbReference type="EMBL" id="SOC36725.1"/>
    </source>
</evidence>
<feature type="signal peptide" evidence="1">
    <location>
        <begin position="1"/>
        <end position="22"/>
    </location>
</feature>
<dbReference type="PANTHER" id="PTHR36933:SF1">
    <property type="entry name" value="SLL0788 PROTEIN"/>
    <property type="match status" value="1"/>
</dbReference>
<gene>
    <name evidence="3" type="ORF">SAMN05892877_10363</name>
</gene>
<name>A0A285U487_9HYPH</name>
<evidence type="ECO:0000313" key="4">
    <source>
        <dbReference type="Proteomes" id="UP000219167"/>
    </source>
</evidence>
<dbReference type="Gene3D" id="1.20.1260.10">
    <property type="match status" value="1"/>
</dbReference>
<keyword evidence="1" id="KW-0732">Signal</keyword>
<organism evidence="3 4">
    <name type="scientific">Rhizobium subbaraonis</name>
    <dbReference type="NCBI Taxonomy" id="908946"/>
    <lineage>
        <taxon>Bacteria</taxon>
        <taxon>Pseudomonadati</taxon>
        <taxon>Pseudomonadota</taxon>
        <taxon>Alphaproteobacteria</taxon>
        <taxon>Hyphomicrobiales</taxon>
        <taxon>Rhizobiaceae</taxon>
        <taxon>Rhizobium/Agrobacterium group</taxon>
        <taxon>Rhizobium</taxon>
    </lineage>
</organism>
<protein>
    <recommendedName>
        <fullName evidence="2">DUF305 domain-containing protein</fullName>
    </recommendedName>
</protein>
<accession>A0A285U487</accession>
<dbReference type="Proteomes" id="UP000219167">
    <property type="component" value="Unassembled WGS sequence"/>
</dbReference>
<evidence type="ECO:0000259" key="2">
    <source>
        <dbReference type="Pfam" id="PF03713"/>
    </source>
</evidence>
<feature type="domain" description="DUF305" evidence="2">
    <location>
        <begin position="49"/>
        <end position="150"/>
    </location>
</feature>
<dbReference type="PANTHER" id="PTHR36933">
    <property type="entry name" value="SLL0788 PROTEIN"/>
    <property type="match status" value="1"/>
</dbReference>
<feature type="chain" id="PRO_5012063588" description="DUF305 domain-containing protein" evidence="1">
    <location>
        <begin position="23"/>
        <end position="155"/>
    </location>
</feature>
<sequence length="155" mass="17136">MQCKTRTMLALVLVFAPAVAFAQNDAHHDNRSGGEQPPSATLSVPQQCAPMMEMMDVMMGDHMSACLASLPQASQAYMRAMMGMHAPMMEAMQSTDPDVAFVKGMIPHHQAAIDMARAVLELGSDQQTRAWAQQTITAQQTEIDDMRQWLRQRGE</sequence>
<dbReference type="InterPro" id="IPR005183">
    <property type="entry name" value="DUF305_CopM-like"/>
</dbReference>
<dbReference type="EMBL" id="OBQD01000003">
    <property type="protein sequence ID" value="SOC36725.1"/>
    <property type="molecule type" value="Genomic_DNA"/>
</dbReference>
<dbReference type="AlphaFoldDB" id="A0A285U487"/>
<reference evidence="3 4" key="1">
    <citation type="submission" date="2017-08" db="EMBL/GenBank/DDBJ databases">
        <authorList>
            <person name="de Groot N.N."/>
        </authorList>
    </citation>
    <scope>NUCLEOTIDE SEQUENCE [LARGE SCALE GENOMIC DNA]</scope>
    <source>
        <strain evidence="3 4">JC85</strain>
    </source>
</reference>
<dbReference type="InterPro" id="IPR012347">
    <property type="entry name" value="Ferritin-like"/>
</dbReference>
<dbReference type="Pfam" id="PF03713">
    <property type="entry name" value="DUF305"/>
    <property type="match status" value="1"/>
</dbReference>
<dbReference type="OrthoDB" id="517560at2"/>
<proteinExistence type="predicted"/>
<evidence type="ECO:0000256" key="1">
    <source>
        <dbReference type="SAM" id="SignalP"/>
    </source>
</evidence>